<feature type="chain" id="PRO_5012283624" description="Vacuolar sorting receptor thioredoxin-like domain-containing protein" evidence="10">
    <location>
        <begin position="17"/>
        <end position="517"/>
    </location>
</feature>
<keyword evidence="4" id="KW-0677">Repeat</keyword>
<evidence type="ECO:0000256" key="6">
    <source>
        <dbReference type="ARBA" id="ARBA00023136"/>
    </source>
</evidence>
<evidence type="ECO:0000313" key="13">
    <source>
        <dbReference type="Proteomes" id="UP000198406"/>
    </source>
</evidence>
<feature type="signal peptide" evidence="10">
    <location>
        <begin position="1"/>
        <end position="16"/>
    </location>
</feature>
<evidence type="ECO:0000256" key="1">
    <source>
        <dbReference type="ARBA" id="ARBA00004479"/>
    </source>
</evidence>
<dbReference type="Proteomes" id="UP000198406">
    <property type="component" value="Unassembled WGS sequence"/>
</dbReference>
<keyword evidence="7" id="KW-0325">Glycoprotein</keyword>
<keyword evidence="13" id="KW-1185">Reference proteome</keyword>
<protein>
    <recommendedName>
        <fullName evidence="11">Vacuolar sorting receptor thioredoxin-like domain-containing protein</fullName>
    </recommendedName>
</protein>
<evidence type="ECO:0000256" key="5">
    <source>
        <dbReference type="ARBA" id="ARBA00022989"/>
    </source>
</evidence>
<organism evidence="12 13">
    <name type="scientific">Fistulifera solaris</name>
    <name type="common">Oleaginous diatom</name>
    <dbReference type="NCBI Taxonomy" id="1519565"/>
    <lineage>
        <taxon>Eukaryota</taxon>
        <taxon>Sar</taxon>
        <taxon>Stramenopiles</taxon>
        <taxon>Ochrophyta</taxon>
        <taxon>Bacillariophyta</taxon>
        <taxon>Bacillariophyceae</taxon>
        <taxon>Bacillariophycidae</taxon>
        <taxon>Naviculales</taxon>
        <taxon>Naviculaceae</taxon>
        <taxon>Fistulifera</taxon>
    </lineage>
</organism>
<proteinExistence type="predicted"/>
<comment type="caution">
    <text evidence="12">The sequence shown here is derived from an EMBL/GenBank/DDBJ whole genome shotgun (WGS) entry which is preliminary data.</text>
</comment>
<keyword evidence="2 9" id="KW-0812">Transmembrane</keyword>
<evidence type="ECO:0000256" key="4">
    <source>
        <dbReference type="ARBA" id="ARBA00022737"/>
    </source>
</evidence>
<keyword evidence="5 9" id="KW-1133">Transmembrane helix</keyword>
<keyword evidence="6 9" id="KW-0472">Membrane</keyword>
<sequence>MNWLLFLSLAPLFVSSATISKLLIHSPNHLSNVEMSHVLSPIGKASSMGNTLLPAYFYGLHLCESLDYMNATRVHPDPEKEDLPWKPSTPFFLVAHFARDCSAVRQARTAQNLGAAALFLVDTECLCTDTDCEKEEGQQCEEYDPSLKDNGSGGDIAIHTVLVRKSAGDKIVKALRHDNQHVMMELRLDYVDYQMSSYEVWTSPTDMYSRYWLWEWGKVYPELKQHAELHWHPYIINGYKGWRCNANTPDLSCTTHCTNHGRYCNPADIEKNITGRDSVIESLRRQCLWETKEHEKFFDYAQRFQHQCYHNFDDQHQTEKPTTRFSDPKCISEVLKQAGFNEKAIEKCMEESGSVDSNATNSKLDRAMHSRESNEILQYPAMAVDSVLYESVLTANTLFENICQNMAFNVTPPVCYSCSWCTSDVAGCVELGSCEAARKHRHEEEEKKKHSAPRPRRHPFLHFLKWTFFLILLGGCIYAGWNYFVQQRNDLPRHAFAGGDGGHRGVLTEYMQLSTQD</sequence>
<evidence type="ECO:0000259" key="11">
    <source>
        <dbReference type="Pfam" id="PF25011"/>
    </source>
</evidence>
<dbReference type="InParanoid" id="A0A1Z5JY06"/>
<dbReference type="InterPro" id="IPR056858">
    <property type="entry name" value="VSR_TRX"/>
</dbReference>
<dbReference type="GO" id="GO:0012505">
    <property type="term" value="C:endomembrane system"/>
    <property type="evidence" value="ECO:0007669"/>
    <property type="project" value="UniProtKB-SubCell"/>
</dbReference>
<evidence type="ECO:0000256" key="9">
    <source>
        <dbReference type="SAM" id="Phobius"/>
    </source>
</evidence>
<dbReference type="PANTHER" id="PTHR22702">
    <property type="entry name" value="PROTEASE-ASSOCIATED DOMAIN-CONTAINING PROTEIN"/>
    <property type="match status" value="1"/>
</dbReference>
<dbReference type="Pfam" id="PF25011">
    <property type="entry name" value="VSR_TRX"/>
    <property type="match status" value="1"/>
</dbReference>
<keyword evidence="3 10" id="KW-0732">Signal</keyword>
<evidence type="ECO:0000256" key="3">
    <source>
        <dbReference type="ARBA" id="ARBA00022729"/>
    </source>
</evidence>
<feature type="domain" description="Vacuolar sorting receptor thioredoxin-like" evidence="11">
    <location>
        <begin position="197"/>
        <end position="403"/>
    </location>
</feature>
<comment type="subcellular location">
    <subcellularLocation>
        <location evidence="8">Endomembrane system</location>
        <topology evidence="8">Single-pass membrane protein</topology>
    </subcellularLocation>
    <subcellularLocation>
        <location evidence="1">Membrane</location>
        <topology evidence="1">Single-pass type I membrane protein</topology>
    </subcellularLocation>
</comment>
<evidence type="ECO:0000256" key="2">
    <source>
        <dbReference type="ARBA" id="ARBA00022692"/>
    </source>
</evidence>
<dbReference type="GO" id="GO:0016020">
    <property type="term" value="C:membrane"/>
    <property type="evidence" value="ECO:0007669"/>
    <property type="project" value="UniProtKB-SubCell"/>
</dbReference>
<evidence type="ECO:0000256" key="8">
    <source>
        <dbReference type="ARBA" id="ARBA00037847"/>
    </source>
</evidence>
<dbReference type="AlphaFoldDB" id="A0A1Z5JY06"/>
<dbReference type="Gene3D" id="3.40.30.10">
    <property type="entry name" value="Glutaredoxin"/>
    <property type="match status" value="1"/>
</dbReference>
<evidence type="ECO:0000313" key="12">
    <source>
        <dbReference type="EMBL" id="GAX18698.1"/>
    </source>
</evidence>
<accession>A0A1Z5JY06</accession>
<dbReference type="Gene3D" id="3.50.30.30">
    <property type="match status" value="1"/>
</dbReference>
<reference evidence="12 13" key="1">
    <citation type="journal article" date="2015" name="Plant Cell">
        <title>Oil accumulation by the oleaginous diatom Fistulifera solaris as revealed by the genome and transcriptome.</title>
        <authorList>
            <person name="Tanaka T."/>
            <person name="Maeda Y."/>
            <person name="Veluchamy A."/>
            <person name="Tanaka M."/>
            <person name="Abida H."/>
            <person name="Marechal E."/>
            <person name="Bowler C."/>
            <person name="Muto M."/>
            <person name="Sunaga Y."/>
            <person name="Tanaka M."/>
            <person name="Yoshino T."/>
            <person name="Taniguchi T."/>
            <person name="Fukuda Y."/>
            <person name="Nemoto M."/>
            <person name="Matsumoto M."/>
            <person name="Wong P.S."/>
            <person name="Aburatani S."/>
            <person name="Fujibuchi W."/>
        </authorList>
    </citation>
    <scope>NUCLEOTIDE SEQUENCE [LARGE SCALE GENOMIC DNA]</scope>
    <source>
        <strain evidence="12 13">JPCC DA0580</strain>
    </source>
</reference>
<evidence type="ECO:0000256" key="7">
    <source>
        <dbReference type="ARBA" id="ARBA00023180"/>
    </source>
</evidence>
<dbReference type="EMBL" id="BDSP01000131">
    <property type="protein sequence ID" value="GAX18698.1"/>
    <property type="molecule type" value="Genomic_DNA"/>
</dbReference>
<feature type="transmembrane region" description="Helical" evidence="9">
    <location>
        <begin position="463"/>
        <end position="484"/>
    </location>
</feature>
<gene>
    <name evidence="12" type="ORF">FisN_10Hh088</name>
</gene>
<name>A0A1Z5JY06_FISSO</name>
<dbReference type="PANTHER" id="PTHR22702:SF1">
    <property type="entry name" value="PROTEASE-ASSOCIATED DOMAIN-CONTAINING PROTEIN 1"/>
    <property type="match status" value="1"/>
</dbReference>
<evidence type="ECO:0000256" key="10">
    <source>
        <dbReference type="SAM" id="SignalP"/>
    </source>
</evidence>